<feature type="binding site" description="axial binding residue" evidence="17">
    <location>
        <position position="212"/>
    </location>
    <ligand>
        <name>heme b</name>
        <dbReference type="ChEBI" id="CHEBI:60344"/>
    </ligand>
    <ligandPart>
        <name>Fe</name>
        <dbReference type="ChEBI" id="CHEBI:18248"/>
    </ligandPart>
</feature>
<feature type="binding site" evidence="17">
    <location>
        <position position="94"/>
    </location>
    <ligand>
        <name>Ca(2+)</name>
        <dbReference type="ChEBI" id="CHEBI:29108"/>
        <label>1</label>
    </ligand>
</feature>
<keyword evidence="7 17" id="KW-0479">Metal-binding</keyword>
<keyword evidence="14 20" id="KW-0376">Hydrogen peroxide</keyword>
<keyword evidence="13" id="KW-0873">Pyrrolidone carboxylic acid</keyword>
<evidence type="ECO:0000313" key="22">
    <source>
        <dbReference type="Proteomes" id="UP000515123"/>
    </source>
</evidence>
<dbReference type="CDD" id="cd00693">
    <property type="entry name" value="secretory_peroxidase"/>
    <property type="match status" value="1"/>
</dbReference>
<evidence type="ECO:0000256" key="15">
    <source>
        <dbReference type="PIRSR" id="PIRSR600823-1"/>
    </source>
</evidence>
<dbReference type="Proteomes" id="UP000515123">
    <property type="component" value="Linkage group 9"/>
</dbReference>
<dbReference type="InterPro" id="IPR010255">
    <property type="entry name" value="Haem_peroxidase_sf"/>
</dbReference>
<dbReference type="GeneID" id="109715169"/>
<evidence type="ECO:0000256" key="16">
    <source>
        <dbReference type="PIRSR" id="PIRSR600823-2"/>
    </source>
</evidence>
<dbReference type="FunFam" id="1.10.520.10:FF:000001">
    <property type="entry name" value="Peroxidase"/>
    <property type="match status" value="1"/>
</dbReference>
<reference evidence="22" key="1">
    <citation type="journal article" date="2015" name="Nat. Genet.">
        <title>The pineapple genome and the evolution of CAM photosynthesis.</title>
        <authorList>
            <person name="Ming R."/>
            <person name="VanBuren R."/>
            <person name="Wai C.M."/>
            <person name="Tang H."/>
            <person name="Schatz M.C."/>
            <person name="Bowers J.E."/>
            <person name="Lyons E."/>
            <person name="Wang M.L."/>
            <person name="Chen J."/>
            <person name="Biggers E."/>
            <person name="Zhang J."/>
            <person name="Huang L."/>
            <person name="Zhang L."/>
            <person name="Miao W."/>
            <person name="Zhang J."/>
            <person name="Ye Z."/>
            <person name="Miao C."/>
            <person name="Lin Z."/>
            <person name="Wang H."/>
            <person name="Zhou H."/>
            <person name="Yim W.C."/>
            <person name="Priest H.D."/>
            <person name="Zheng C."/>
            <person name="Woodhouse M."/>
            <person name="Edger P.P."/>
            <person name="Guyot R."/>
            <person name="Guo H.B."/>
            <person name="Guo H."/>
            <person name="Zheng G."/>
            <person name="Singh R."/>
            <person name="Sharma A."/>
            <person name="Min X."/>
            <person name="Zheng Y."/>
            <person name="Lee H."/>
            <person name="Gurtowski J."/>
            <person name="Sedlazeck F.J."/>
            <person name="Harkess A."/>
            <person name="McKain M.R."/>
            <person name="Liao Z."/>
            <person name="Fang J."/>
            <person name="Liu J."/>
            <person name="Zhang X."/>
            <person name="Zhang Q."/>
            <person name="Hu W."/>
            <person name="Qin Y."/>
            <person name="Wang K."/>
            <person name="Chen L.Y."/>
            <person name="Shirley N."/>
            <person name="Lin Y.R."/>
            <person name="Liu L.Y."/>
            <person name="Hernandez A.G."/>
            <person name="Wright C.L."/>
            <person name="Bulone V."/>
            <person name="Tuskan G.A."/>
            <person name="Heath K."/>
            <person name="Zee F."/>
            <person name="Moore P.H."/>
            <person name="Sunkar R."/>
            <person name="Leebens-Mack J.H."/>
            <person name="Mockler T."/>
            <person name="Bennetzen J.L."/>
            <person name="Freeling M."/>
            <person name="Sankoff D."/>
            <person name="Paterson A.H."/>
            <person name="Zhu X."/>
            <person name="Yang X."/>
            <person name="Smith J.A."/>
            <person name="Cushman J.C."/>
            <person name="Paull R.E."/>
            <person name="Yu Q."/>
        </authorList>
    </citation>
    <scope>NUCLEOTIDE SEQUENCE [LARGE SCALE GENOMIC DNA]</scope>
    <source>
        <strain evidence="22">cv. F153</strain>
    </source>
</reference>
<dbReference type="GO" id="GO:0046872">
    <property type="term" value="F:metal ion binding"/>
    <property type="evidence" value="ECO:0007669"/>
    <property type="project" value="UniProtKB-UniRule"/>
</dbReference>
<gene>
    <name evidence="23" type="primary">LOC109715169</name>
</gene>
<evidence type="ECO:0000256" key="17">
    <source>
        <dbReference type="PIRSR" id="PIRSR600823-3"/>
    </source>
</evidence>
<evidence type="ECO:0000256" key="10">
    <source>
        <dbReference type="ARBA" id="ARBA00023004"/>
    </source>
</evidence>
<organism evidence="22 23">
    <name type="scientific">Ananas comosus</name>
    <name type="common">Pineapple</name>
    <name type="synonym">Ananas ananas</name>
    <dbReference type="NCBI Taxonomy" id="4615"/>
    <lineage>
        <taxon>Eukaryota</taxon>
        <taxon>Viridiplantae</taxon>
        <taxon>Streptophyta</taxon>
        <taxon>Embryophyta</taxon>
        <taxon>Tracheophyta</taxon>
        <taxon>Spermatophyta</taxon>
        <taxon>Magnoliopsida</taxon>
        <taxon>Liliopsida</taxon>
        <taxon>Poales</taxon>
        <taxon>Bromeliaceae</taxon>
        <taxon>Bromelioideae</taxon>
        <taxon>Ananas</taxon>
    </lineage>
</organism>
<feature type="domain" description="Plant heme peroxidase family profile" evidence="21">
    <location>
        <begin position="47"/>
        <end position="351"/>
    </location>
</feature>
<keyword evidence="11 19" id="KW-1015">Disulfide bond</keyword>
<comment type="similarity">
    <text evidence="20">Belongs to the peroxidase family. Classical plant (class III) peroxidase subfamily.</text>
</comment>
<sequence>MLTNIFWSLLINLTRGVQELASLHMAAEALSILALLLAACMLTAALSLQLNFYQNSCPRAEAIVQQVVQQHFQQNSSVPAGLLRLHFHDCFIRGCDGSVLIDSTDDSIAEKEAPPNLTLRTFDVIDDIKAELEKECPGVVSCADALALAARDGVALAGGDFYDLPTGRRDGTVSNMGDVHIPSPLFSVEQALSAFQSINLDLEDLTTLLGAHSMGFCHCGFFIDRLYDFRGTGVADPRVDPNLLTTLQQKCPPHLVTIENITQDITVFMNQFSTTFHFSNSFYHNVLNEKALLQLDQDLAFTDYTSTLASQYANDAVLFRKRFSESMIKLGSAGVLMGRDGEIRTNCRRVNNATSISSGAKLSAP</sequence>
<keyword evidence="10 17" id="KW-0408">Iron</keyword>
<dbReference type="GO" id="GO:0042744">
    <property type="term" value="P:hydrogen peroxide catabolic process"/>
    <property type="evidence" value="ECO:0007669"/>
    <property type="project" value="UniProtKB-KW"/>
</dbReference>
<evidence type="ECO:0000256" key="12">
    <source>
        <dbReference type="ARBA" id="ARBA00023180"/>
    </source>
</evidence>
<evidence type="ECO:0000256" key="19">
    <source>
        <dbReference type="PIRSR" id="PIRSR600823-5"/>
    </source>
</evidence>
<dbReference type="InterPro" id="IPR002016">
    <property type="entry name" value="Haem_peroxidase"/>
</dbReference>
<keyword evidence="20" id="KW-0732">Signal</keyword>
<keyword evidence="8 17" id="KW-0106">Calcium</keyword>
<evidence type="ECO:0000256" key="18">
    <source>
        <dbReference type="PIRSR" id="PIRSR600823-4"/>
    </source>
</evidence>
<dbReference type="EC" id="1.11.1.7" evidence="20"/>
<feature type="binding site" evidence="17">
    <location>
        <position position="89"/>
    </location>
    <ligand>
        <name>Ca(2+)</name>
        <dbReference type="ChEBI" id="CHEBI:29108"/>
        <label>1</label>
    </ligand>
</feature>
<dbReference type="RefSeq" id="XP_020095638.1">
    <property type="nucleotide sequence ID" value="XM_020240049.1"/>
</dbReference>
<feature type="active site" description="Proton acceptor" evidence="15">
    <location>
        <position position="88"/>
    </location>
</feature>
<evidence type="ECO:0000256" key="7">
    <source>
        <dbReference type="ARBA" id="ARBA00022723"/>
    </source>
</evidence>
<evidence type="ECO:0000256" key="9">
    <source>
        <dbReference type="ARBA" id="ARBA00023002"/>
    </source>
</evidence>
<evidence type="ECO:0000259" key="21">
    <source>
        <dbReference type="PROSITE" id="PS50873"/>
    </source>
</evidence>
<keyword evidence="5 20" id="KW-0575">Peroxidase</keyword>
<keyword evidence="22" id="KW-1185">Reference proteome</keyword>
<feature type="chain" id="PRO_5028516405" description="Peroxidase" evidence="20">
    <location>
        <begin position="17"/>
        <end position="365"/>
    </location>
</feature>
<dbReference type="Pfam" id="PF00141">
    <property type="entry name" value="peroxidase"/>
    <property type="match status" value="1"/>
</dbReference>
<evidence type="ECO:0000256" key="14">
    <source>
        <dbReference type="ARBA" id="ARBA00023324"/>
    </source>
</evidence>
<dbReference type="InterPro" id="IPR000823">
    <property type="entry name" value="Peroxidase_pln"/>
</dbReference>
<dbReference type="Gene3D" id="1.10.520.10">
    <property type="match status" value="1"/>
</dbReference>
<evidence type="ECO:0000256" key="13">
    <source>
        <dbReference type="ARBA" id="ARBA00023283"/>
    </source>
</evidence>
<feature type="signal peptide" evidence="20">
    <location>
        <begin position="1"/>
        <end position="16"/>
    </location>
</feature>
<evidence type="ECO:0000256" key="2">
    <source>
        <dbReference type="ARBA" id="ARBA00002322"/>
    </source>
</evidence>
<feature type="site" description="Transition state stabilizer" evidence="18">
    <location>
        <position position="84"/>
    </location>
</feature>
<dbReference type="GO" id="GO:0140825">
    <property type="term" value="F:lactoperoxidase activity"/>
    <property type="evidence" value="ECO:0007669"/>
    <property type="project" value="UniProtKB-EC"/>
</dbReference>
<name>A0A6P5FQ47_ANACO</name>
<feature type="binding site" evidence="17">
    <location>
        <position position="96"/>
    </location>
    <ligand>
        <name>Ca(2+)</name>
        <dbReference type="ChEBI" id="CHEBI:29108"/>
        <label>1</label>
    </ligand>
</feature>
<feature type="binding site" evidence="17">
    <location>
        <position position="98"/>
    </location>
    <ligand>
        <name>Ca(2+)</name>
        <dbReference type="ChEBI" id="CHEBI:29108"/>
        <label>1</label>
    </ligand>
</feature>
<dbReference type="PROSITE" id="PS00435">
    <property type="entry name" value="PEROXIDASE_1"/>
    <property type="match status" value="1"/>
</dbReference>
<evidence type="ECO:0000256" key="3">
    <source>
        <dbReference type="ARBA" id="ARBA00006873"/>
    </source>
</evidence>
<comment type="cofactor">
    <cofactor evidence="17 20">
        <name>Ca(2+)</name>
        <dbReference type="ChEBI" id="CHEBI:29108"/>
    </cofactor>
    <text evidence="17 20">Binds 2 calcium ions per subunit.</text>
</comment>
<dbReference type="PANTHER" id="PTHR31517">
    <property type="match status" value="1"/>
</dbReference>
<feature type="disulfide bond" evidence="19">
    <location>
        <begin position="219"/>
        <end position="251"/>
    </location>
</feature>
<dbReference type="OrthoDB" id="2113341at2759"/>
<keyword evidence="12" id="KW-0325">Glycoprotein</keyword>
<feature type="binding site" evidence="17">
    <location>
        <position position="274"/>
    </location>
    <ligand>
        <name>Ca(2+)</name>
        <dbReference type="ChEBI" id="CHEBI:29108"/>
        <label>2</label>
    </ligand>
</feature>
<keyword evidence="9 20" id="KW-0560">Oxidoreductase</keyword>
<dbReference type="PRINTS" id="PR00458">
    <property type="entry name" value="PEROXIDASE"/>
</dbReference>
<feature type="binding site" evidence="16">
    <location>
        <position position="182"/>
    </location>
    <ligand>
        <name>substrate</name>
    </ligand>
</feature>
<comment type="similarity">
    <text evidence="3">Belongs to the peroxidase family. Ascorbate peroxidase subfamily.</text>
</comment>
<feature type="disulfide bond" evidence="19">
    <location>
        <begin position="142"/>
        <end position="347"/>
    </location>
</feature>
<evidence type="ECO:0000256" key="5">
    <source>
        <dbReference type="ARBA" id="ARBA00022559"/>
    </source>
</evidence>
<evidence type="ECO:0000256" key="1">
    <source>
        <dbReference type="ARBA" id="ARBA00000189"/>
    </source>
</evidence>
<reference evidence="23" key="2">
    <citation type="submission" date="2025-08" db="UniProtKB">
        <authorList>
            <consortium name="RefSeq"/>
        </authorList>
    </citation>
    <scope>IDENTIFICATION</scope>
    <source>
        <tissue evidence="23">Leaf</tissue>
    </source>
</reference>
<dbReference type="GO" id="GO:0005576">
    <property type="term" value="C:extracellular region"/>
    <property type="evidence" value="ECO:0007669"/>
    <property type="project" value="UniProtKB-SubCell"/>
</dbReference>
<dbReference type="SUPFAM" id="SSF48113">
    <property type="entry name" value="Heme-dependent peroxidases"/>
    <property type="match status" value="1"/>
</dbReference>
<comment type="subcellular location">
    <subcellularLocation>
        <location evidence="20">Secreted</location>
    </subcellularLocation>
</comment>
<dbReference type="PANTHER" id="PTHR31517:SF59">
    <property type="entry name" value="PEROXIDASE"/>
    <property type="match status" value="1"/>
</dbReference>
<feature type="disulfide bond" evidence="19">
    <location>
        <begin position="90"/>
        <end position="95"/>
    </location>
</feature>
<comment type="cofactor">
    <cofactor evidence="17 20">
        <name>heme b</name>
        <dbReference type="ChEBI" id="CHEBI:60344"/>
    </cofactor>
    <text evidence="17 20">Binds 1 heme b (iron(II)-protoporphyrin IX) group per subunit.</text>
</comment>
<dbReference type="AlphaFoldDB" id="A0A6P5FQ47"/>
<comment type="catalytic activity">
    <reaction evidence="1 20">
        <text>2 a phenolic donor + H2O2 = 2 a phenolic radical donor + 2 H2O</text>
        <dbReference type="Rhea" id="RHEA:56136"/>
        <dbReference type="ChEBI" id="CHEBI:15377"/>
        <dbReference type="ChEBI" id="CHEBI:16240"/>
        <dbReference type="ChEBI" id="CHEBI:139520"/>
        <dbReference type="ChEBI" id="CHEBI:139521"/>
        <dbReference type="EC" id="1.11.1.7"/>
    </reaction>
</comment>
<feature type="disulfide bond" evidence="19">
    <location>
        <begin position="57"/>
        <end position="136"/>
    </location>
</feature>
<evidence type="ECO:0000313" key="23">
    <source>
        <dbReference type="RefSeq" id="XP_020095638.1"/>
    </source>
</evidence>
<evidence type="ECO:0000256" key="6">
    <source>
        <dbReference type="ARBA" id="ARBA00022617"/>
    </source>
</evidence>
<dbReference type="PRINTS" id="PR00461">
    <property type="entry name" value="PLPEROXIDASE"/>
</dbReference>
<dbReference type="FunFam" id="1.10.420.10:FF:000001">
    <property type="entry name" value="Peroxidase"/>
    <property type="match status" value="1"/>
</dbReference>
<dbReference type="InterPro" id="IPR033905">
    <property type="entry name" value="Secretory_peroxidase"/>
</dbReference>
<accession>A0A6P5FQ47</accession>
<dbReference type="GO" id="GO:0020037">
    <property type="term" value="F:heme binding"/>
    <property type="evidence" value="ECO:0007669"/>
    <property type="project" value="UniProtKB-UniRule"/>
</dbReference>
<evidence type="ECO:0000256" key="4">
    <source>
        <dbReference type="ARBA" id="ARBA00022525"/>
    </source>
</evidence>
<evidence type="ECO:0000256" key="20">
    <source>
        <dbReference type="RuleBase" id="RU362060"/>
    </source>
</evidence>
<evidence type="ECO:0000256" key="8">
    <source>
        <dbReference type="ARBA" id="ARBA00022837"/>
    </source>
</evidence>
<evidence type="ECO:0000256" key="11">
    <source>
        <dbReference type="ARBA" id="ARBA00023157"/>
    </source>
</evidence>
<comment type="function">
    <text evidence="2">Removal of H(2)O(2), oxidation of toxic reductants, biosynthesis and degradation of lignin, suberization, auxin catabolism, response to environmental stresses such as wounding, pathogen attack and oxidative stress. These functions might be dependent on each isozyme/isoform in each plant tissue.</text>
</comment>
<proteinExistence type="inferred from homology"/>
<dbReference type="GO" id="GO:0006979">
    <property type="term" value="P:response to oxidative stress"/>
    <property type="evidence" value="ECO:0007669"/>
    <property type="project" value="UniProtKB-UniRule"/>
</dbReference>
<feature type="binding site" evidence="17">
    <location>
        <position position="110"/>
    </location>
    <ligand>
        <name>Ca(2+)</name>
        <dbReference type="ChEBI" id="CHEBI:29108"/>
        <label>1</label>
    </ligand>
</feature>
<keyword evidence="6 20" id="KW-0349">Heme</keyword>
<protein>
    <recommendedName>
        <fullName evidence="20">Peroxidase</fullName>
        <ecNumber evidence="20">1.11.1.7</ecNumber>
    </recommendedName>
</protein>
<dbReference type="InterPro" id="IPR019793">
    <property type="entry name" value="Peroxidases_heam-ligand_BS"/>
</dbReference>
<keyword evidence="4 20" id="KW-0964">Secreted</keyword>
<dbReference type="PROSITE" id="PS50873">
    <property type="entry name" value="PEROXIDASE_4"/>
    <property type="match status" value="1"/>
</dbReference>
<dbReference type="Gene3D" id="1.10.420.10">
    <property type="entry name" value="Peroxidase, domain 2"/>
    <property type="match status" value="1"/>
</dbReference>